<accession>A0ACB7TJU7</accession>
<proteinExistence type="predicted"/>
<evidence type="ECO:0000313" key="2">
    <source>
        <dbReference type="Proteomes" id="UP000821845"/>
    </source>
</evidence>
<name>A0ACB7TJU7_HYAAI</name>
<dbReference type="Proteomes" id="UP000821845">
    <property type="component" value="Chromosome 1"/>
</dbReference>
<keyword evidence="2" id="KW-1185">Reference proteome</keyword>
<protein>
    <submittedName>
        <fullName evidence="1">Uncharacterized protein</fullName>
    </submittedName>
</protein>
<organism evidence="1 2">
    <name type="scientific">Hyalomma asiaticum</name>
    <name type="common">Tick</name>
    <dbReference type="NCBI Taxonomy" id="266040"/>
    <lineage>
        <taxon>Eukaryota</taxon>
        <taxon>Metazoa</taxon>
        <taxon>Ecdysozoa</taxon>
        <taxon>Arthropoda</taxon>
        <taxon>Chelicerata</taxon>
        <taxon>Arachnida</taxon>
        <taxon>Acari</taxon>
        <taxon>Parasitiformes</taxon>
        <taxon>Ixodida</taxon>
        <taxon>Ixodoidea</taxon>
        <taxon>Ixodidae</taxon>
        <taxon>Hyalomminae</taxon>
        <taxon>Hyalomma</taxon>
    </lineage>
</organism>
<reference evidence="1" key="1">
    <citation type="submission" date="2020-05" db="EMBL/GenBank/DDBJ databases">
        <title>Large-scale comparative analyses of tick genomes elucidate their genetic diversity and vector capacities.</title>
        <authorList>
            <person name="Jia N."/>
            <person name="Wang J."/>
            <person name="Shi W."/>
            <person name="Du L."/>
            <person name="Sun Y."/>
            <person name="Zhan W."/>
            <person name="Jiang J."/>
            <person name="Wang Q."/>
            <person name="Zhang B."/>
            <person name="Ji P."/>
            <person name="Sakyi L.B."/>
            <person name="Cui X."/>
            <person name="Yuan T."/>
            <person name="Jiang B."/>
            <person name="Yang W."/>
            <person name="Lam T.T.-Y."/>
            <person name="Chang Q."/>
            <person name="Ding S."/>
            <person name="Wang X."/>
            <person name="Zhu J."/>
            <person name="Ruan X."/>
            <person name="Zhao L."/>
            <person name="Wei J."/>
            <person name="Que T."/>
            <person name="Du C."/>
            <person name="Cheng J."/>
            <person name="Dai P."/>
            <person name="Han X."/>
            <person name="Huang E."/>
            <person name="Gao Y."/>
            <person name="Liu J."/>
            <person name="Shao H."/>
            <person name="Ye R."/>
            <person name="Li L."/>
            <person name="Wei W."/>
            <person name="Wang X."/>
            <person name="Wang C."/>
            <person name="Yang T."/>
            <person name="Huo Q."/>
            <person name="Li W."/>
            <person name="Guo W."/>
            <person name="Chen H."/>
            <person name="Zhou L."/>
            <person name="Ni X."/>
            <person name="Tian J."/>
            <person name="Zhou Y."/>
            <person name="Sheng Y."/>
            <person name="Liu T."/>
            <person name="Pan Y."/>
            <person name="Xia L."/>
            <person name="Li J."/>
            <person name="Zhao F."/>
            <person name="Cao W."/>
        </authorList>
    </citation>
    <scope>NUCLEOTIDE SEQUENCE</scope>
    <source>
        <strain evidence="1">Hyas-2018</strain>
    </source>
</reference>
<comment type="caution">
    <text evidence="1">The sequence shown here is derived from an EMBL/GenBank/DDBJ whole genome shotgun (WGS) entry which is preliminary data.</text>
</comment>
<dbReference type="EMBL" id="CM023481">
    <property type="protein sequence ID" value="KAH6947085.1"/>
    <property type="molecule type" value="Genomic_DNA"/>
</dbReference>
<gene>
    <name evidence="1" type="ORF">HPB50_017047</name>
</gene>
<sequence length="376" mass="42081">MHRGPAATHHRPVRCAGVATAEALMHVEREYSTRHCEQHGKPEDPPLCPSIHPPKGSRPRWPRCFQARELSLSAQHQRREAPKQAAGIQYSALIQATTSDGDQQQQWTMSFKKAECHFAHEREHVSAHRQPSESRNSVFYAPELSTKRPNDTTMQWPTFAALTKGCVDVFDREDCHQPAVYSELLGARMPKGRHWLPYTVADVQSTQVAKRLLYSIHCVRAAQVKNGYALPLVVLLDHTLRQIGEYLSLVVDHRLLNQQWLQSGLCQLRATSIRGLRKVLDALQDVPELVVRSFEFSSSGTLGCVRLEQMAQYSVLTVALQHLDDLDNNSIDIAPFAAAAIAFLLDDVEAAQVKNEAADRGRPDGRASGIRALPAW</sequence>
<evidence type="ECO:0000313" key="1">
    <source>
        <dbReference type="EMBL" id="KAH6947085.1"/>
    </source>
</evidence>